<dbReference type="OrthoDB" id="442947at2759"/>
<dbReference type="RefSeq" id="XP_024394896.1">
    <property type="nucleotide sequence ID" value="XM_024539128.2"/>
</dbReference>
<keyword evidence="6" id="KW-1185">Reference proteome</keyword>
<reference evidence="5 6" key="2">
    <citation type="journal article" date="2018" name="Plant J.">
        <title>The Physcomitrella patens chromosome-scale assembly reveals moss genome structure and evolution.</title>
        <authorList>
            <person name="Lang D."/>
            <person name="Ullrich K.K."/>
            <person name="Murat F."/>
            <person name="Fuchs J."/>
            <person name="Jenkins J."/>
            <person name="Haas F.B."/>
            <person name="Piednoel M."/>
            <person name="Gundlach H."/>
            <person name="Van Bel M."/>
            <person name="Meyberg R."/>
            <person name="Vives C."/>
            <person name="Morata J."/>
            <person name="Symeonidi A."/>
            <person name="Hiss M."/>
            <person name="Muchero W."/>
            <person name="Kamisugi Y."/>
            <person name="Saleh O."/>
            <person name="Blanc G."/>
            <person name="Decker E.L."/>
            <person name="van Gessel N."/>
            <person name="Grimwood J."/>
            <person name="Hayes R.D."/>
            <person name="Graham S.W."/>
            <person name="Gunter L.E."/>
            <person name="McDaniel S.F."/>
            <person name="Hoernstein S.N.W."/>
            <person name="Larsson A."/>
            <person name="Li F.W."/>
            <person name="Perroud P.F."/>
            <person name="Phillips J."/>
            <person name="Ranjan P."/>
            <person name="Rokshar D.S."/>
            <person name="Rothfels C.J."/>
            <person name="Schneider L."/>
            <person name="Shu S."/>
            <person name="Stevenson D.W."/>
            <person name="Thummler F."/>
            <person name="Tillich M."/>
            <person name="Villarreal Aguilar J.C."/>
            <person name="Widiez T."/>
            <person name="Wong G.K."/>
            <person name="Wymore A."/>
            <person name="Zhang Y."/>
            <person name="Zimmer A.D."/>
            <person name="Quatrano R.S."/>
            <person name="Mayer K.F.X."/>
            <person name="Goodstein D."/>
            <person name="Casacuberta J.M."/>
            <person name="Vandepoele K."/>
            <person name="Reski R."/>
            <person name="Cuming A.C."/>
            <person name="Tuskan G.A."/>
            <person name="Maumus F."/>
            <person name="Salse J."/>
            <person name="Schmutz J."/>
            <person name="Rensing S.A."/>
        </authorList>
    </citation>
    <scope>NUCLEOTIDE SEQUENCE [LARGE SCALE GENOMIC DNA]</scope>
    <source>
        <strain evidence="5 6">cv. Gransden 2004</strain>
    </source>
</reference>
<feature type="compositionally biased region" description="Basic and acidic residues" evidence="3">
    <location>
        <begin position="114"/>
        <end position="128"/>
    </location>
</feature>
<dbReference type="FunCoup" id="A0A7I4AT03">
    <property type="interactions" value="3796"/>
</dbReference>
<dbReference type="SUPFAM" id="SSF54791">
    <property type="entry name" value="Eukaryotic type KH-domain (KH-domain type I)"/>
    <property type="match status" value="3"/>
</dbReference>
<organism evidence="5 6">
    <name type="scientific">Physcomitrium patens</name>
    <name type="common">Spreading-leaved earth moss</name>
    <name type="synonym">Physcomitrella patens</name>
    <dbReference type="NCBI Taxonomy" id="3218"/>
    <lineage>
        <taxon>Eukaryota</taxon>
        <taxon>Viridiplantae</taxon>
        <taxon>Streptophyta</taxon>
        <taxon>Embryophyta</taxon>
        <taxon>Bryophyta</taxon>
        <taxon>Bryophytina</taxon>
        <taxon>Bryopsida</taxon>
        <taxon>Funariidae</taxon>
        <taxon>Funariales</taxon>
        <taxon>Funariaceae</taxon>
        <taxon>Physcomitrium</taxon>
    </lineage>
</organism>
<dbReference type="EMBL" id="ABEU02000014">
    <property type="status" value="NOT_ANNOTATED_CDS"/>
    <property type="molecule type" value="Genomic_DNA"/>
</dbReference>
<dbReference type="PROSITE" id="PS50084">
    <property type="entry name" value="KH_TYPE_1"/>
    <property type="match status" value="3"/>
</dbReference>
<evidence type="ECO:0000313" key="5">
    <source>
        <dbReference type="EnsemblPlants" id="Pp3c14_5750V3.3"/>
    </source>
</evidence>
<keyword evidence="1" id="KW-0677">Repeat</keyword>
<dbReference type="InParanoid" id="A0A7I4AT03"/>
<feature type="domain" description="K Homology" evidence="4">
    <location>
        <begin position="226"/>
        <end position="302"/>
    </location>
</feature>
<evidence type="ECO:0000313" key="6">
    <source>
        <dbReference type="Proteomes" id="UP000006727"/>
    </source>
</evidence>
<dbReference type="RefSeq" id="XP_024394897.1">
    <property type="nucleotide sequence ID" value="XM_024539129.2"/>
</dbReference>
<dbReference type="CDD" id="cd22459">
    <property type="entry name" value="KH-I_PEPPER_rpt1_like"/>
    <property type="match status" value="1"/>
</dbReference>
<dbReference type="CDD" id="cd22460">
    <property type="entry name" value="KH-I_PEPPER_rpt2_like"/>
    <property type="match status" value="1"/>
</dbReference>
<accession>A0A7I4AT03</accession>
<feature type="region of interest" description="Disordered" evidence="3">
    <location>
        <begin position="325"/>
        <end position="400"/>
    </location>
</feature>
<dbReference type="SMART" id="SM00322">
    <property type="entry name" value="KH"/>
    <property type="match status" value="3"/>
</dbReference>
<evidence type="ECO:0000259" key="4">
    <source>
        <dbReference type="SMART" id="SM00322"/>
    </source>
</evidence>
<dbReference type="GO" id="GO:0005737">
    <property type="term" value="C:cytoplasm"/>
    <property type="evidence" value="ECO:0000318"/>
    <property type="project" value="GO_Central"/>
</dbReference>
<dbReference type="InterPro" id="IPR004088">
    <property type="entry name" value="KH_dom_type_1"/>
</dbReference>
<reference evidence="5 6" key="1">
    <citation type="journal article" date="2008" name="Science">
        <title>The Physcomitrella genome reveals evolutionary insights into the conquest of land by plants.</title>
        <authorList>
            <person name="Rensing S."/>
            <person name="Lang D."/>
            <person name="Zimmer A."/>
            <person name="Terry A."/>
            <person name="Salamov A."/>
            <person name="Shapiro H."/>
            <person name="Nishiyama T."/>
            <person name="Perroud P.-F."/>
            <person name="Lindquist E."/>
            <person name="Kamisugi Y."/>
            <person name="Tanahashi T."/>
            <person name="Sakakibara K."/>
            <person name="Fujita T."/>
            <person name="Oishi K."/>
            <person name="Shin-I T."/>
            <person name="Kuroki Y."/>
            <person name="Toyoda A."/>
            <person name="Suzuki Y."/>
            <person name="Hashimoto A."/>
            <person name="Yamaguchi K."/>
            <person name="Sugano A."/>
            <person name="Kohara Y."/>
            <person name="Fujiyama A."/>
            <person name="Anterola A."/>
            <person name="Aoki S."/>
            <person name="Ashton N."/>
            <person name="Barbazuk W.B."/>
            <person name="Barker E."/>
            <person name="Bennetzen J."/>
            <person name="Bezanilla M."/>
            <person name="Blankenship R."/>
            <person name="Cho S.H."/>
            <person name="Dutcher S."/>
            <person name="Estelle M."/>
            <person name="Fawcett J.A."/>
            <person name="Gundlach H."/>
            <person name="Hanada K."/>
            <person name="Heyl A."/>
            <person name="Hicks K.A."/>
            <person name="Hugh J."/>
            <person name="Lohr M."/>
            <person name="Mayer K."/>
            <person name="Melkozernov A."/>
            <person name="Murata T."/>
            <person name="Nelson D."/>
            <person name="Pils B."/>
            <person name="Prigge M."/>
            <person name="Reiss B."/>
            <person name="Renner T."/>
            <person name="Rombauts S."/>
            <person name="Rushton P."/>
            <person name="Sanderfoot A."/>
            <person name="Schween G."/>
            <person name="Shiu S.-H."/>
            <person name="Stueber K."/>
            <person name="Theodoulou F.L."/>
            <person name="Tu H."/>
            <person name="Van de Peer Y."/>
            <person name="Verrier P.J."/>
            <person name="Waters E."/>
            <person name="Wood A."/>
            <person name="Yang L."/>
            <person name="Cove D."/>
            <person name="Cuming A."/>
            <person name="Hasebe M."/>
            <person name="Lucas S."/>
            <person name="Mishler D.B."/>
            <person name="Reski R."/>
            <person name="Grigoriev I."/>
            <person name="Quatrano R.S."/>
            <person name="Boore J.L."/>
        </authorList>
    </citation>
    <scope>NUCLEOTIDE SEQUENCE [LARGE SCALE GENOMIC DNA]</scope>
    <source>
        <strain evidence="5 6">cv. Gransden 2004</strain>
    </source>
</reference>
<protein>
    <recommendedName>
        <fullName evidence="4">K Homology domain-containing protein</fullName>
    </recommendedName>
</protein>
<feature type="domain" description="K Homology" evidence="4">
    <location>
        <begin position="404"/>
        <end position="474"/>
    </location>
</feature>
<dbReference type="AlphaFoldDB" id="A0A7I4AT03"/>
<evidence type="ECO:0000256" key="2">
    <source>
        <dbReference type="PROSITE-ProRule" id="PRU00117"/>
    </source>
</evidence>
<feature type="region of interest" description="Disordered" evidence="3">
    <location>
        <begin position="46"/>
        <end position="129"/>
    </location>
</feature>
<evidence type="ECO:0000256" key="1">
    <source>
        <dbReference type="ARBA" id="ARBA00022737"/>
    </source>
</evidence>
<evidence type="ECO:0000256" key="3">
    <source>
        <dbReference type="SAM" id="MobiDB-lite"/>
    </source>
</evidence>
<dbReference type="Gene3D" id="3.30.310.210">
    <property type="match status" value="1"/>
</dbReference>
<keyword evidence="2" id="KW-0694">RNA-binding</keyword>
<dbReference type="Gramene" id="Pp3c14_5750V3.3">
    <property type="protein sequence ID" value="Pp3c14_5750V3.3"/>
    <property type="gene ID" value="Pp3c14_5750"/>
</dbReference>
<dbReference type="EnsemblPlants" id="Pp3c14_5750V3.3">
    <property type="protein sequence ID" value="Pp3c14_5750V3.3"/>
    <property type="gene ID" value="Pp3c14_5750"/>
</dbReference>
<gene>
    <name evidence="5" type="primary">LOC112291554</name>
</gene>
<dbReference type="InterPro" id="IPR004087">
    <property type="entry name" value="KH_dom"/>
</dbReference>
<dbReference type="GeneID" id="112291554"/>
<dbReference type="CDD" id="cd22461">
    <property type="entry name" value="KH-I_PEPPER_like_rpt3"/>
    <property type="match status" value="1"/>
</dbReference>
<feature type="domain" description="K Homology" evidence="4">
    <location>
        <begin position="133"/>
        <end position="206"/>
    </location>
</feature>
<dbReference type="KEGG" id="ppp:112291554"/>
<dbReference type="PANTHER" id="PTHR10288">
    <property type="entry name" value="KH DOMAIN CONTAINING RNA BINDING PROTEIN"/>
    <property type="match status" value="1"/>
</dbReference>
<name>A0A7I4AT03_PHYPA</name>
<dbReference type="Gene3D" id="3.30.1370.10">
    <property type="entry name" value="K Homology domain, type 1"/>
    <property type="match status" value="1"/>
</dbReference>
<dbReference type="GO" id="GO:0005634">
    <property type="term" value="C:nucleus"/>
    <property type="evidence" value="ECO:0000318"/>
    <property type="project" value="GO_Central"/>
</dbReference>
<proteinExistence type="predicted"/>
<dbReference type="InterPro" id="IPR036612">
    <property type="entry name" value="KH_dom_type_1_sf"/>
</dbReference>
<feature type="compositionally biased region" description="Low complexity" evidence="3">
    <location>
        <begin position="325"/>
        <end position="352"/>
    </location>
</feature>
<sequence>MAEMEAMEVIEVAEVTVVTTPAKEEPQQEEEYVPVCIVEDEHVLPLPEDVASPPQEVQPAVSAEALLVKEEKETEPQTEDEAPRAPSPIDVKPDSLLDGNSLARGPTTPTGSKRSRDGGEEKDGEKKWAGWPGDNVFRLVVPVQKVGGIIGRKGEFVKRMCEETRSRIKILEGVPGTAERIVMVSAREDPEAAISPAMEGLLRVHRRVIEGAEPESVDAEIAPGGAPVSSRLLVAATQAGSLIGRQGATIKSIQDTSGANVRVLPAAEELPLCALADDRVVEVQGDPRNVQRAMELVVSHLRKFLVDRSVLPLFELNRAVANQNNQQSTGSQWQQPSSTQQQQPPSYSSNDSTYYGGADISHHSQTQQQSHDLANQHHHGVSMYGRDPTLGGSIAPPPPAPVITQVTQHMQIPLSYADAIIGSAGANISYMRRTSGATITIQETRSVPGEMTVEIHGSASQVQTAQQLIQMQCNPFQQDDHYQNFMTGASSGPPPYTSTYSSTVDTNYSSYPSQPSMYSTTPATGPPAASYASHYNTSYGY</sequence>
<dbReference type="Proteomes" id="UP000006727">
    <property type="component" value="Chromosome 14"/>
</dbReference>
<reference evidence="5" key="3">
    <citation type="submission" date="2020-12" db="UniProtKB">
        <authorList>
            <consortium name="EnsemblPlants"/>
        </authorList>
    </citation>
    <scope>IDENTIFICATION</scope>
</reference>
<dbReference type="OMA" id="MQIANPH"/>
<dbReference type="Pfam" id="PF00013">
    <property type="entry name" value="KH_1"/>
    <property type="match status" value="3"/>
</dbReference>
<dbReference type="GO" id="GO:0003729">
    <property type="term" value="F:mRNA binding"/>
    <property type="evidence" value="ECO:0000318"/>
    <property type="project" value="GO_Central"/>
</dbReference>